<sequence>MIAVTGASGYIGSRLLERLAGAAVLALDIRSPRHLPEGAEFVRHDVRQPMGALFRARGVKAVIHLAFAVDPMRDRRAERALNVLGTTNVLAACAEARVETVILLSSATVYGAYPDNPPALTEDAPLRGCPGFGYVEDKLELERMAARYAREHPEARVILVRPVVVAGPHMRNYLSRALEKPFVFLPWGANPPLQLVHEQDVAQALATLLHEGPSGPYNLGAPNPIPFQEVVRRARARAVALPWVLLYPLAAVAWRMGWRAVTEAPPALLHYLRWPWVVDGSRITRLTSFAYQFDTPATLADYLEARAGRAGGGGTYR</sequence>
<organism evidence="2 3">
    <name type="scientific">Thermoflexus hugenholtzii JAD2</name>
    <dbReference type="NCBI Taxonomy" id="877466"/>
    <lineage>
        <taxon>Bacteria</taxon>
        <taxon>Bacillati</taxon>
        <taxon>Chloroflexota</taxon>
        <taxon>Thermoflexia</taxon>
        <taxon>Thermoflexales</taxon>
        <taxon>Thermoflexaceae</taxon>
        <taxon>Thermoflexus</taxon>
    </lineage>
</organism>
<gene>
    <name evidence="2" type="ORF">SAMN02746019_00013270</name>
</gene>
<dbReference type="Proteomes" id="UP000197025">
    <property type="component" value="Unassembled WGS sequence"/>
</dbReference>
<proteinExistence type="predicted"/>
<dbReference type="InterPro" id="IPR001509">
    <property type="entry name" value="Epimerase_deHydtase"/>
</dbReference>
<dbReference type="InterPro" id="IPR050177">
    <property type="entry name" value="Lipid_A_modif_metabolic_enz"/>
</dbReference>
<dbReference type="OrthoDB" id="9809586at2"/>
<dbReference type="InParanoid" id="A0A212R5R0"/>
<name>A0A212R5R0_9CHLR</name>
<reference evidence="3" key="1">
    <citation type="submission" date="2017-06" db="EMBL/GenBank/DDBJ databases">
        <authorList>
            <person name="Varghese N."/>
            <person name="Submissions S."/>
        </authorList>
    </citation>
    <scope>NUCLEOTIDE SEQUENCE [LARGE SCALE GENOMIC DNA]</scope>
    <source>
        <strain evidence="3">JAD2</strain>
    </source>
</reference>
<protein>
    <submittedName>
        <fullName evidence="2">UDP-glucose 4-epimerase</fullName>
    </submittedName>
</protein>
<dbReference type="RefSeq" id="WP_088571504.1">
    <property type="nucleotide sequence ID" value="NZ_FYEK01000031.1"/>
</dbReference>
<dbReference type="PANTHER" id="PTHR43245:SF52">
    <property type="entry name" value="NAD-DEPENDENT EPIMERASE_DEHYDRATASE"/>
    <property type="match status" value="1"/>
</dbReference>
<dbReference type="Gene3D" id="3.40.50.720">
    <property type="entry name" value="NAD(P)-binding Rossmann-like Domain"/>
    <property type="match status" value="1"/>
</dbReference>
<evidence type="ECO:0000313" key="2">
    <source>
        <dbReference type="EMBL" id="SNB67473.1"/>
    </source>
</evidence>
<accession>A0A212R5R0</accession>
<dbReference type="Pfam" id="PF01370">
    <property type="entry name" value="Epimerase"/>
    <property type="match status" value="1"/>
</dbReference>
<dbReference type="AlphaFoldDB" id="A0A212R5R0"/>
<dbReference type="EMBL" id="FYEK01000031">
    <property type="protein sequence ID" value="SNB67473.1"/>
    <property type="molecule type" value="Genomic_DNA"/>
</dbReference>
<dbReference type="InterPro" id="IPR036291">
    <property type="entry name" value="NAD(P)-bd_dom_sf"/>
</dbReference>
<evidence type="ECO:0000259" key="1">
    <source>
        <dbReference type="Pfam" id="PF01370"/>
    </source>
</evidence>
<dbReference type="SUPFAM" id="SSF51735">
    <property type="entry name" value="NAD(P)-binding Rossmann-fold domains"/>
    <property type="match status" value="1"/>
</dbReference>
<feature type="domain" description="NAD-dependent epimerase/dehydratase" evidence="1">
    <location>
        <begin position="2"/>
        <end position="220"/>
    </location>
</feature>
<evidence type="ECO:0000313" key="3">
    <source>
        <dbReference type="Proteomes" id="UP000197025"/>
    </source>
</evidence>
<keyword evidence="3" id="KW-1185">Reference proteome</keyword>
<dbReference type="PANTHER" id="PTHR43245">
    <property type="entry name" value="BIFUNCTIONAL POLYMYXIN RESISTANCE PROTEIN ARNA"/>
    <property type="match status" value="1"/>
</dbReference>